<dbReference type="InterPro" id="IPR013750">
    <property type="entry name" value="GHMP_kinase_C_dom"/>
</dbReference>
<sequence>MYYMDNSCLKVKAPGKLMIAGEYAVLEENQKAVVIAVNRYITAEIEKNKENSITILNMDLKDITWHIDKEVEFSIFDSRLEFIKNAIFIAIKYLKENFITIKTFKLKIESELNDDMTNKKYGLGSSAAIVVSVISAILSFHSGKKVEYSLDEIFKLSAIAHLKTQKSGSGADIAAAVYGGWIEYSAFNGKWVLDKLYNNKNLMKIVKIPWPNLLINKISPPESLKLVIGWTKKPAKTVPMIEKFQYFKERNRKGYNNFLRESSIAVDKLIYSFNENNYKKSIDSLMKNRKVLQKLSHDAKMNIEIDKLKDLCDIAEKFGSGKSSGAGGGDCGIAFIKSEEQAKELYELWKENDIISLNLKISKNGVSIN</sequence>
<dbReference type="InterPro" id="IPR014721">
    <property type="entry name" value="Ribsml_uS5_D2-typ_fold_subgr"/>
</dbReference>
<protein>
    <recommendedName>
        <fullName evidence="2">phosphomevalonate kinase</fullName>
        <ecNumber evidence="2">2.7.4.2</ecNumber>
    </recommendedName>
</protein>
<dbReference type="PANTHER" id="PTHR31814">
    <property type="match status" value="1"/>
</dbReference>
<keyword evidence="6" id="KW-0067">ATP-binding</keyword>
<reference evidence="9 10" key="1">
    <citation type="submission" date="2018-08" db="EMBL/GenBank/DDBJ databases">
        <title>Murine metabolic-syndrome-specific gut microbial biobank.</title>
        <authorList>
            <person name="Liu C."/>
        </authorList>
    </citation>
    <scope>NUCLEOTIDE SEQUENCE [LARGE SCALE GENOMIC DNA]</scope>
    <source>
        <strain evidence="9 10">583</strain>
    </source>
</reference>
<accession>A0A845QYU3</accession>
<gene>
    <name evidence="9" type="ORF">D3Z33_12405</name>
</gene>
<dbReference type="GO" id="GO:0019287">
    <property type="term" value="P:isopentenyl diphosphate biosynthetic process, mevalonate pathway"/>
    <property type="evidence" value="ECO:0007669"/>
    <property type="project" value="UniProtKB-UniPathway"/>
</dbReference>
<dbReference type="Pfam" id="PF00288">
    <property type="entry name" value="GHMP_kinases_N"/>
    <property type="match status" value="1"/>
</dbReference>
<feature type="domain" description="GHMP kinase N-terminal" evidence="7">
    <location>
        <begin position="87"/>
        <end position="180"/>
    </location>
</feature>
<dbReference type="InterPro" id="IPR020568">
    <property type="entry name" value="Ribosomal_Su5_D2-typ_SF"/>
</dbReference>
<dbReference type="GO" id="GO:0004631">
    <property type="term" value="F:phosphomevalonate kinase activity"/>
    <property type="evidence" value="ECO:0007669"/>
    <property type="project" value="UniProtKB-EC"/>
</dbReference>
<dbReference type="Proteomes" id="UP000467132">
    <property type="component" value="Unassembled WGS sequence"/>
</dbReference>
<dbReference type="InterPro" id="IPR036554">
    <property type="entry name" value="GHMP_kinase_C_sf"/>
</dbReference>
<evidence type="ECO:0000256" key="1">
    <source>
        <dbReference type="ARBA" id="ARBA00005017"/>
    </source>
</evidence>
<dbReference type="PRINTS" id="PR00959">
    <property type="entry name" value="MEVGALKINASE"/>
</dbReference>
<evidence type="ECO:0000259" key="8">
    <source>
        <dbReference type="Pfam" id="PF08544"/>
    </source>
</evidence>
<dbReference type="InterPro" id="IPR006204">
    <property type="entry name" value="GHMP_kinase_N_dom"/>
</dbReference>
<keyword evidence="5 9" id="KW-0418">Kinase</keyword>
<dbReference type="InterPro" id="IPR035102">
    <property type="entry name" value="Phosphomevalonate_kinase"/>
</dbReference>
<dbReference type="UniPathway" id="UPA00057">
    <property type="reaction ID" value="UER00099"/>
</dbReference>
<keyword evidence="3 9" id="KW-0808">Transferase</keyword>
<dbReference type="GO" id="GO:0005524">
    <property type="term" value="F:ATP binding"/>
    <property type="evidence" value="ECO:0007669"/>
    <property type="project" value="UniProtKB-KW"/>
</dbReference>
<organism evidence="9 10">
    <name type="scientific">Senegalia massiliensis</name>
    <dbReference type="NCBI Taxonomy" id="1720316"/>
    <lineage>
        <taxon>Bacteria</taxon>
        <taxon>Bacillati</taxon>
        <taxon>Bacillota</taxon>
        <taxon>Clostridia</taxon>
        <taxon>Eubacteriales</taxon>
        <taxon>Clostridiaceae</taxon>
        <taxon>Senegalia</taxon>
    </lineage>
</organism>
<dbReference type="PANTHER" id="PTHR31814:SF2">
    <property type="entry name" value="PHOSPHOMEVALONATE KINASE"/>
    <property type="match status" value="1"/>
</dbReference>
<dbReference type="Gene3D" id="3.30.70.890">
    <property type="entry name" value="GHMP kinase, C-terminal domain"/>
    <property type="match status" value="1"/>
</dbReference>
<dbReference type="Gene3D" id="3.30.230.10">
    <property type="match status" value="1"/>
</dbReference>
<keyword evidence="4" id="KW-0547">Nucleotide-binding</keyword>
<proteinExistence type="predicted"/>
<evidence type="ECO:0000259" key="7">
    <source>
        <dbReference type="Pfam" id="PF00288"/>
    </source>
</evidence>
<dbReference type="NCBIfam" id="TIGR01220">
    <property type="entry name" value="Pmev_kin_Gr_pos"/>
    <property type="match status" value="1"/>
</dbReference>
<dbReference type="AlphaFoldDB" id="A0A845QYU3"/>
<evidence type="ECO:0000256" key="2">
    <source>
        <dbReference type="ARBA" id="ARBA00012958"/>
    </source>
</evidence>
<dbReference type="EMBL" id="QXXA01000014">
    <property type="protein sequence ID" value="NBI07655.1"/>
    <property type="molecule type" value="Genomic_DNA"/>
</dbReference>
<feature type="domain" description="GHMP kinase C-terminal" evidence="8">
    <location>
        <begin position="282"/>
        <end position="351"/>
    </location>
</feature>
<evidence type="ECO:0000256" key="4">
    <source>
        <dbReference type="ARBA" id="ARBA00022741"/>
    </source>
</evidence>
<dbReference type="InterPro" id="IPR005917">
    <property type="entry name" value="Pmev_kinase_bact"/>
</dbReference>
<dbReference type="EC" id="2.7.4.2" evidence="2"/>
<comment type="pathway">
    <text evidence="1">Isoprenoid biosynthesis; isopentenyl diphosphate biosynthesis via mevalonate pathway; isopentenyl diphosphate from (R)-mevalonate: step 2/3.</text>
</comment>
<name>A0A845QYU3_9CLOT</name>
<evidence type="ECO:0000313" key="9">
    <source>
        <dbReference type="EMBL" id="NBI07655.1"/>
    </source>
</evidence>
<dbReference type="Pfam" id="PF08544">
    <property type="entry name" value="GHMP_kinases_C"/>
    <property type="match status" value="1"/>
</dbReference>
<evidence type="ECO:0000256" key="5">
    <source>
        <dbReference type="ARBA" id="ARBA00022777"/>
    </source>
</evidence>
<comment type="caution">
    <text evidence="9">The sequence shown here is derived from an EMBL/GenBank/DDBJ whole genome shotgun (WGS) entry which is preliminary data.</text>
</comment>
<evidence type="ECO:0000313" key="10">
    <source>
        <dbReference type="Proteomes" id="UP000467132"/>
    </source>
</evidence>
<dbReference type="SUPFAM" id="SSF55060">
    <property type="entry name" value="GHMP Kinase, C-terminal domain"/>
    <property type="match status" value="1"/>
</dbReference>
<keyword evidence="10" id="KW-1185">Reference proteome</keyword>
<evidence type="ECO:0000256" key="3">
    <source>
        <dbReference type="ARBA" id="ARBA00022679"/>
    </source>
</evidence>
<evidence type="ECO:0000256" key="6">
    <source>
        <dbReference type="ARBA" id="ARBA00022840"/>
    </source>
</evidence>
<dbReference type="SUPFAM" id="SSF54211">
    <property type="entry name" value="Ribosomal protein S5 domain 2-like"/>
    <property type="match status" value="1"/>
</dbReference>